<dbReference type="AlphaFoldDB" id="A0A9P9L2X8"/>
<comment type="caution">
    <text evidence="1">The sequence shown here is derived from an EMBL/GenBank/DDBJ whole genome shotgun (WGS) entry which is preliminary data.</text>
</comment>
<name>A0A9P9L2X8_FUSSL</name>
<dbReference type="Proteomes" id="UP000736672">
    <property type="component" value="Unassembled WGS sequence"/>
</dbReference>
<evidence type="ECO:0000313" key="2">
    <source>
        <dbReference type="Proteomes" id="UP000736672"/>
    </source>
</evidence>
<dbReference type="OrthoDB" id="4537670at2759"/>
<organism evidence="1 2">
    <name type="scientific">Fusarium solani</name>
    <name type="common">Filamentous fungus</name>
    <dbReference type="NCBI Taxonomy" id="169388"/>
    <lineage>
        <taxon>Eukaryota</taxon>
        <taxon>Fungi</taxon>
        <taxon>Dikarya</taxon>
        <taxon>Ascomycota</taxon>
        <taxon>Pezizomycotina</taxon>
        <taxon>Sordariomycetes</taxon>
        <taxon>Hypocreomycetidae</taxon>
        <taxon>Hypocreales</taxon>
        <taxon>Nectriaceae</taxon>
        <taxon>Fusarium</taxon>
        <taxon>Fusarium solani species complex</taxon>
    </lineage>
</organism>
<keyword evidence="2" id="KW-1185">Reference proteome</keyword>
<reference evidence="1" key="1">
    <citation type="journal article" date="2021" name="Nat. Commun.">
        <title>Genetic determinants of endophytism in the Arabidopsis root mycobiome.</title>
        <authorList>
            <person name="Mesny F."/>
            <person name="Miyauchi S."/>
            <person name="Thiergart T."/>
            <person name="Pickel B."/>
            <person name="Atanasova L."/>
            <person name="Karlsson M."/>
            <person name="Huettel B."/>
            <person name="Barry K.W."/>
            <person name="Haridas S."/>
            <person name="Chen C."/>
            <person name="Bauer D."/>
            <person name="Andreopoulos W."/>
            <person name="Pangilinan J."/>
            <person name="LaButti K."/>
            <person name="Riley R."/>
            <person name="Lipzen A."/>
            <person name="Clum A."/>
            <person name="Drula E."/>
            <person name="Henrissat B."/>
            <person name="Kohler A."/>
            <person name="Grigoriev I.V."/>
            <person name="Martin F.M."/>
            <person name="Hacquard S."/>
        </authorList>
    </citation>
    <scope>NUCLEOTIDE SEQUENCE</scope>
    <source>
        <strain evidence="1">FSSC 5 MPI-SDFR-AT-0091</strain>
    </source>
</reference>
<protein>
    <submittedName>
        <fullName evidence="1">Uncharacterized protein</fullName>
    </submittedName>
</protein>
<dbReference type="EMBL" id="JAGTJS010000003">
    <property type="protein sequence ID" value="KAH7273011.1"/>
    <property type="molecule type" value="Genomic_DNA"/>
</dbReference>
<accession>A0A9P9L2X8</accession>
<evidence type="ECO:0000313" key="1">
    <source>
        <dbReference type="EMBL" id="KAH7273011.1"/>
    </source>
</evidence>
<proteinExistence type="predicted"/>
<sequence>MGAEQAISRESLQHFSSPFSKYTDTSSSPSTYNMPVQKSDVLTIPGEEEWRITPVAWKQSMREFRKNYLCIEFTNTRADETEKTNFLYVSEELLDNFKSSKIERTDTGFKLTVDNDYMYGQQKGNKYRFLVYHDKSRSIFQHRFVEGTLAAIGRQATEITTKLGYGDAKVISQTIAGVIGDKLHEF</sequence>
<gene>
    <name evidence="1" type="ORF">B0J15DRAFT_483344</name>
</gene>